<dbReference type="GO" id="GO:1902201">
    <property type="term" value="P:negative regulation of bacterial-type flagellum-dependent cell motility"/>
    <property type="evidence" value="ECO:0007669"/>
    <property type="project" value="TreeGrafter"/>
</dbReference>
<dbReference type="GO" id="GO:0005886">
    <property type="term" value="C:plasma membrane"/>
    <property type="evidence" value="ECO:0007669"/>
    <property type="project" value="TreeGrafter"/>
</dbReference>
<dbReference type="InterPro" id="IPR029787">
    <property type="entry name" value="Nucleotide_cyclase"/>
</dbReference>
<dbReference type="AlphaFoldDB" id="A0AAW9QLP0"/>
<accession>A0AAW9QLP0</accession>
<keyword evidence="5" id="KW-0548">Nucleotidyltransferase</keyword>
<dbReference type="InterPro" id="IPR000160">
    <property type="entry name" value="GGDEF_dom"/>
</dbReference>
<dbReference type="GO" id="GO:0052621">
    <property type="term" value="F:diguanylate cyclase activity"/>
    <property type="evidence" value="ECO:0007669"/>
    <property type="project" value="UniProtKB-EC"/>
</dbReference>
<comment type="catalytic activity">
    <reaction evidence="2">
        <text>2 GTP = 3',3'-c-di-GMP + 2 diphosphate</text>
        <dbReference type="Rhea" id="RHEA:24898"/>
        <dbReference type="ChEBI" id="CHEBI:33019"/>
        <dbReference type="ChEBI" id="CHEBI:37565"/>
        <dbReference type="ChEBI" id="CHEBI:58805"/>
        <dbReference type="EC" id="2.7.7.65"/>
    </reaction>
</comment>
<dbReference type="NCBIfam" id="TIGR00254">
    <property type="entry name" value="GGDEF"/>
    <property type="match status" value="1"/>
</dbReference>
<dbReference type="SMART" id="SM00267">
    <property type="entry name" value="GGDEF"/>
    <property type="match status" value="1"/>
</dbReference>
<dbReference type="Gene3D" id="3.30.70.270">
    <property type="match status" value="1"/>
</dbReference>
<feature type="transmembrane region" description="Helical" evidence="3">
    <location>
        <begin position="312"/>
        <end position="332"/>
    </location>
</feature>
<evidence type="ECO:0000313" key="5">
    <source>
        <dbReference type="EMBL" id="MEF7616339.1"/>
    </source>
</evidence>
<reference evidence="5 6" key="1">
    <citation type="submission" date="2024-02" db="EMBL/GenBank/DDBJ databases">
        <title>Genome sequence of Aquincola sp. MAHUQ-54.</title>
        <authorList>
            <person name="Huq M.A."/>
        </authorList>
    </citation>
    <scope>NUCLEOTIDE SEQUENCE [LARGE SCALE GENOMIC DNA]</scope>
    <source>
        <strain evidence="5 6">MAHUQ-54</strain>
    </source>
</reference>
<dbReference type="Pfam" id="PF00990">
    <property type="entry name" value="GGDEF"/>
    <property type="match status" value="1"/>
</dbReference>
<keyword evidence="3" id="KW-0472">Membrane</keyword>
<evidence type="ECO:0000259" key="4">
    <source>
        <dbReference type="PROSITE" id="PS50887"/>
    </source>
</evidence>
<dbReference type="PANTHER" id="PTHR45138">
    <property type="entry name" value="REGULATORY COMPONENTS OF SENSORY TRANSDUCTION SYSTEM"/>
    <property type="match status" value="1"/>
</dbReference>
<dbReference type="CDD" id="cd12914">
    <property type="entry name" value="PDC1_DGC_like"/>
    <property type="match status" value="1"/>
</dbReference>
<gene>
    <name evidence="5" type="ORF">V4F39_20660</name>
</gene>
<dbReference type="RefSeq" id="WP_332291805.1">
    <property type="nucleotide sequence ID" value="NZ_JAZIBG010000041.1"/>
</dbReference>
<keyword evidence="3" id="KW-0812">Transmembrane</keyword>
<dbReference type="PROSITE" id="PS50887">
    <property type="entry name" value="GGDEF"/>
    <property type="match status" value="1"/>
</dbReference>
<dbReference type="Pfam" id="PF22588">
    <property type="entry name" value="dCache_1_like"/>
    <property type="match status" value="1"/>
</dbReference>
<dbReference type="EMBL" id="JAZIBG010000041">
    <property type="protein sequence ID" value="MEF7616339.1"/>
    <property type="molecule type" value="Genomic_DNA"/>
</dbReference>
<sequence>MPSVPSARRAAARLLARLQRHGMLLVILALLTWSWAVSLWFIAEQKRHLLADRSAELALMAGAVAEQSAGVLRTIDSDLRTIDLWLQTHPTADPLRDPRLMTLVDEMRRASRGAMDLRLVDEAGGLHYLPSPDGRPRANVADRSYVTAHTLGQGLSADGLHVGAPVTSRVTQRRDVPVSRALTAPPHPAADHLPGPRMAVVFAAVDIERMAAEHERIRFKDGGSIVLMRTDGILLSRAPLVPAYLGLDLSHTPQFNAHYGRQARGAYVSDGGATDGVARLVSYERLDDFPVTVLVTRGLDEIFGAYYARLRIVLVLSGLLSLVVLGVTAFLLRAQSSRRAMEAAQHHLRRLAATDELTGVVNRRAFIETARGELDRAKRRGATAAVLALDIDHFKHINDRYGHSGGDLVLRVCASRWQAALRDQDVLGRLGGEEFCVLLPETSAANAATVAERLRRATAATPVLGTDQGVTVSVGWAVADVDGEAWESVYERADQALYTAKAQGRNCVRPEGVPAPSTPAAACTAGAHGVEAGPATGTTAEHDPVH</sequence>
<dbReference type="PANTHER" id="PTHR45138:SF9">
    <property type="entry name" value="DIGUANYLATE CYCLASE DGCM-RELATED"/>
    <property type="match status" value="1"/>
</dbReference>
<dbReference type="Proteomes" id="UP001336250">
    <property type="component" value="Unassembled WGS sequence"/>
</dbReference>
<organism evidence="5 6">
    <name type="scientific">Aquincola agrisoli</name>
    <dbReference type="NCBI Taxonomy" id="3119538"/>
    <lineage>
        <taxon>Bacteria</taxon>
        <taxon>Pseudomonadati</taxon>
        <taxon>Pseudomonadota</taxon>
        <taxon>Betaproteobacteria</taxon>
        <taxon>Burkholderiales</taxon>
        <taxon>Sphaerotilaceae</taxon>
        <taxon>Aquincola</taxon>
    </lineage>
</organism>
<dbReference type="GO" id="GO:0043709">
    <property type="term" value="P:cell adhesion involved in single-species biofilm formation"/>
    <property type="evidence" value="ECO:0007669"/>
    <property type="project" value="TreeGrafter"/>
</dbReference>
<dbReference type="SUPFAM" id="SSF55073">
    <property type="entry name" value="Nucleotide cyclase"/>
    <property type="match status" value="1"/>
</dbReference>
<feature type="transmembrane region" description="Helical" evidence="3">
    <location>
        <begin position="21"/>
        <end position="43"/>
    </location>
</feature>
<dbReference type="FunFam" id="3.30.70.270:FF:000001">
    <property type="entry name" value="Diguanylate cyclase domain protein"/>
    <property type="match status" value="1"/>
</dbReference>
<name>A0AAW9QLP0_9BURK</name>
<dbReference type="EC" id="2.7.7.65" evidence="1"/>
<keyword evidence="5" id="KW-0808">Transferase</keyword>
<protein>
    <recommendedName>
        <fullName evidence="1">diguanylate cyclase</fullName>
        <ecNumber evidence="1">2.7.7.65</ecNumber>
    </recommendedName>
</protein>
<dbReference type="InterPro" id="IPR054327">
    <property type="entry name" value="His-kinase-like_sensor"/>
</dbReference>
<comment type="caution">
    <text evidence="5">The sequence shown here is derived from an EMBL/GenBank/DDBJ whole genome shotgun (WGS) entry which is preliminary data.</text>
</comment>
<keyword evidence="6" id="KW-1185">Reference proteome</keyword>
<evidence type="ECO:0000256" key="3">
    <source>
        <dbReference type="SAM" id="Phobius"/>
    </source>
</evidence>
<evidence type="ECO:0000256" key="1">
    <source>
        <dbReference type="ARBA" id="ARBA00012528"/>
    </source>
</evidence>
<evidence type="ECO:0000313" key="6">
    <source>
        <dbReference type="Proteomes" id="UP001336250"/>
    </source>
</evidence>
<dbReference type="CDD" id="cd12915">
    <property type="entry name" value="PDC2_DGC_like"/>
    <property type="match status" value="1"/>
</dbReference>
<dbReference type="InterPro" id="IPR050469">
    <property type="entry name" value="Diguanylate_Cyclase"/>
</dbReference>
<dbReference type="CDD" id="cd01949">
    <property type="entry name" value="GGDEF"/>
    <property type="match status" value="1"/>
</dbReference>
<feature type="domain" description="GGDEF" evidence="4">
    <location>
        <begin position="382"/>
        <end position="513"/>
    </location>
</feature>
<dbReference type="InterPro" id="IPR043128">
    <property type="entry name" value="Rev_trsase/Diguanyl_cyclase"/>
</dbReference>
<proteinExistence type="predicted"/>
<evidence type="ECO:0000256" key="2">
    <source>
        <dbReference type="ARBA" id="ARBA00034247"/>
    </source>
</evidence>
<keyword evidence="3" id="KW-1133">Transmembrane helix</keyword>
<dbReference type="Gene3D" id="3.30.450.20">
    <property type="entry name" value="PAS domain"/>
    <property type="match status" value="2"/>
</dbReference>